<name>S8B6F2_PENO1</name>
<feature type="compositionally biased region" description="Polar residues" evidence="1">
    <location>
        <begin position="556"/>
        <end position="568"/>
    </location>
</feature>
<keyword evidence="3" id="KW-1185">Reference proteome</keyword>
<evidence type="ECO:0000313" key="2">
    <source>
        <dbReference type="EMBL" id="EPS30232.1"/>
    </source>
</evidence>
<feature type="compositionally biased region" description="Polar residues" evidence="1">
    <location>
        <begin position="311"/>
        <end position="324"/>
    </location>
</feature>
<feature type="compositionally biased region" description="Polar residues" evidence="1">
    <location>
        <begin position="188"/>
        <end position="210"/>
    </location>
</feature>
<sequence>MSDNNSHPGVRSLLAKFENSQSPITSPPSRGRSPVGSDTSSSARQLSKVRASFVTVEGALQSSPGSPLRKTSGPSGRSDSPGFFGPTINTKDIESRRQTNVISPTPVSSDKSPTSVLSGGESEGAETRNAIGTNEKVVPNGPVTQVPAGNAASAQSEPTQRDQPPPARMPSSNGEKKDVTKPAHKRSTSVQDRQNSTQMTTTAASQKMSGSQGGAKPQSARELAKERANALAHRPSRPSLNNASKATTRPTRGATPSADPQRATAGSSITNEARSPARSARLTSSTTAHKQSLHNAKGGGAGTAPGRTEKTASSINRKPSTLKSAATPAAAVRRQASRPSLPAQHATERPSSRVSNVGTKPVNEGFLARMMRPTASSASKTQDKSEVKAPLPKSTAAFKAPRPSAARPADRTTQQSKAKVPAAKSHQEKAQVPRKDRSTERGQPKPTEKQLGGESTIQDAAVPTPEEDSATQPQEPVPDKAADSSIEDAAKDARLEPSPEPIEQSETGVADEVPEVVESTTDATTGASPDSHEAETTVETESKNQDMVSVADGETEPSQPLAQAQSNEGIDLETIVEPTESLVAEDATMIATHEPLITDNGSQKPEQTMTPDLLPDNKGVDYTMDLGSSQPSNPIEEPKESILVEEPGKQGKSDADDIDFATLALS</sequence>
<feature type="compositionally biased region" description="Polar residues" evidence="1">
    <location>
        <begin position="281"/>
        <end position="294"/>
    </location>
</feature>
<feature type="compositionally biased region" description="Basic and acidic residues" evidence="1">
    <location>
        <begin position="530"/>
        <end position="544"/>
    </location>
</feature>
<feature type="compositionally biased region" description="Polar residues" evidence="1">
    <location>
        <begin position="152"/>
        <end position="162"/>
    </location>
</feature>
<feature type="region of interest" description="Disordered" evidence="1">
    <location>
        <begin position="594"/>
        <end position="666"/>
    </location>
</feature>
<feature type="compositionally biased region" description="Polar residues" evidence="1">
    <location>
        <begin position="98"/>
        <end position="117"/>
    </location>
</feature>
<dbReference type="PhylomeDB" id="S8B6F2"/>
<feature type="compositionally biased region" description="Polar residues" evidence="1">
    <location>
        <begin position="264"/>
        <end position="273"/>
    </location>
</feature>
<protein>
    <submittedName>
        <fullName evidence="2">Uncharacterized protein</fullName>
    </submittedName>
</protein>
<feature type="compositionally biased region" description="Basic and acidic residues" evidence="1">
    <location>
        <begin position="636"/>
        <end position="655"/>
    </location>
</feature>
<evidence type="ECO:0000256" key="1">
    <source>
        <dbReference type="SAM" id="MobiDB-lite"/>
    </source>
</evidence>
<feature type="compositionally biased region" description="Low complexity" evidence="1">
    <location>
        <begin position="395"/>
        <end position="413"/>
    </location>
</feature>
<evidence type="ECO:0000313" key="3">
    <source>
        <dbReference type="Proteomes" id="UP000019376"/>
    </source>
</evidence>
<gene>
    <name evidence="2" type="ORF">PDE_05182</name>
</gene>
<reference evidence="2 3" key="1">
    <citation type="journal article" date="2013" name="PLoS ONE">
        <title>Genomic and secretomic analyses reveal unique features of the lignocellulolytic enzyme system of Penicillium decumbens.</title>
        <authorList>
            <person name="Liu G."/>
            <person name="Zhang L."/>
            <person name="Wei X."/>
            <person name="Zou G."/>
            <person name="Qin Y."/>
            <person name="Ma L."/>
            <person name="Li J."/>
            <person name="Zheng H."/>
            <person name="Wang S."/>
            <person name="Wang C."/>
            <person name="Xun L."/>
            <person name="Zhao G.-P."/>
            <person name="Zhou Z."/>
            <person name="Qu Y."/>
        </authorList>
    </citation>
    <scope>NUCLEOTIDE SEQUENCE [LARGE SCALE GENOMIC DNA]</scope>
    <source>
        <strain evidence="3">114-2 / CGMCC 5302</strain>
    </source>
</reference>
<feature type="compositionally biased region" description="Polar residues" evidence="1">
    <location>
        <begin position="518"/>
        <end position="528"/>
    </location>
</feature>
<dbReference type="STRING" id="933388.S8B6F2"/>
<dbReference type="eggNOG" id="ENOG502SU0I">
    <property type="taxonomic scope" value="Eukaryota"/>
</dbReference>
<dbReference type="EMBL" id="KB644412">
    <property type="protein sequence ID" value="EPS30232.1"/>
    <property type="molecule type" value="Genomic_DNA"/>
</dbReference>
<feature type="region of interest" description="Disordered" evidence="1">
    <location>
        <begin position="1"/>
        <end position="571"/>
    </location>
</feature>
<feature type="compositionally biased region" description="Polar residues" evidence="1">
    <location>
        <begin position="599"/>
        <end position="610"/>
    </location>
</feature>
<accession>S8B6F2</accession>
<feature type="compositionally biased region" description="Basic and acidic residues" evidence="1">
    <location>
        <begin position="425"/>
        <end position="448"/>
    </location>
</feature>
<feature type="compositionally biased region" description="Basic and acidic residues" evidence="1">
    <location>
        <begin position="477"/>
        <end position="497"/>
    </location>
</feature>
<dbReference type="AlphaFoldDB" id="S8B6F2"/>
<feature type="compositionally biased region" description="Polar residues" evidence="1">
    <location>
        <begin position="238"/>
        <end position="250"/>
    </location>
</feature>
<dbReference type="OrthoDB" id="3600083at2759"/>
<dbReference type="HOGENOM" id="CLU_028198_0_0_1"/>
<feature type="compositionally biased region" description="Low complexity" evidence="1">
    <location>
        <begin position="27"/>
        <end position="37"/>
    </location>
</feature>
<feature type="compositionally biased region" description="Low complexity" evidence="1">
    <location>
        <begin position="325"/>
        <end position="334"/>
    </location>
</feature>
<proteinExistence type="predicted"/>
<dbReference type="Proteomes" id="UP000019376">
    <property type="component" value="Unassembled WGS sequence"/>
</dbReference>
<organism evidence="2 3">
    <name type="scientific">Penicillium oxalicum (strain 114-2 / CGMCC 5302)</name>
    <name type="common">Penicillium decumbens</name>
    <dbReference type="NCBI Taxonomy" id="933388"/>
    <lineage>
        <taxon>Eukaryota</taxon>
        <taxon>Fungi</taxon>
        <taxon>Dikarya</taxon>
        <taxon>Ascomycota</taxon>
        <taxon>Pezizomycotina</taxon>
        <taxon>Eurotiomycetes</taxon>
        <taxon>Eurotiomycetidae</taxon>
        <taxon>Eurotiales</taxon>
        <taxon>Aspergillaceae</taxon>
        <taxon>Penicillium</taxon>
    </lineage>
</organism>